<keyword evidence="5 8" id="KW-1133">Transmembrane helix</keyword>
<dbReference type="EMBL" id="JBHLWN010000008">
    <property type="protein sequence ID" value="MFC0211057.1"/>
    <property type="molecule type" value="Genomic_DNA"/>
</dbReference>
<feature type="transmembrane region" description="Helical" evidence="8">
    <location>
        <begin position="132"/>
        <end position="151"/>
    </location>
</feature>
<keyword evidence="4 8" id="KW-0812">Transmembrane</keyword>
<dbReference type="InterPro" id="IPR003445">
    <property type="entry name" value="Cat_transpt"/>
</dbReference>
<evidence type="ECO:0000256" key="3">
    <source>
        <dbReference type="ARBA" id="ARBA00022475"/>
    </source>
</evidence>
<feature type="transmembrane region" description="Helical" evidence="8">
    <location>
        <begin position="291"/>
        <end position="311"/>
    </location>
</feature>
<feature type="transmembrane region" description="Helical" evidence="8">
    <location>
        <begin position="231"/>
        <end position="256"/>
    </location>
</feature>
<feature type="transmembrane region" description="Helical" evidence="8">
    <location>
        <begin position="49"/>
        <end position="71"/>
    </location>
</feature>
<comment type="subcellular location">
    <subcellularLocation>
        <location evidence="1">Cell membrane</location>
        <topology evidence="1">Multi-pass membrane protein</topology>
    </subcellularLocation>
</comment>
<keyword evidence="3" id="KW-1003">Cell membrane</keyword>
<keyword evidence="7 8" id="KW-0472">Membrane</keyword>
<feature type="transmembrane region" description="Helical" evidence="8">
    <location>
        <begin position="412"/>
        <end position="432"/>
    </location>
</feature>
<evidence type="ECO:0000256" key="1">
    <source>
        <dbReference type="ARBA" id="ARBA00004651"/>
    </source>
</evidence>
<evidence type="ECO:0000256" key="7">
    <source>
        <dbReference type="ARBA" id="ARBA00023136"/>
    </source>
</evidence>
<gene>
    <name evidence="9" type="ORF">ACFFK0_01120</name>
</gene>
<evidence type="ECO:0000256" key="5">
    <source>
        <dbReference type="ARBA" id="ARBA00022989"/>
    </source>
</evidence>
<dbReference type="PANTHER" id="PTHR32024:SF4">
    <property type="entry name" value="KTR SYSTEM POTASSIUM UPTAKE PROTEIN D"/>
    <property type="match status" value="1"/>
</dbReference>
<proteinExistence type="predicted"/>
<organism evidence="9 10">
    <name type="scientific">Paenibacillus chartarius</name>
    <dbReference type="NCBI Taxonomy" id="747481"/>
    <lineage>
        <taxon>Bacteria</taxon>
        <taxon>Bacillati</taxon>
        <taxon>Bacillota</taxon>
        <taxon>Bacilli</taxon>
        <taxon>Bacillales</taxon>
        <taxon>Paenibacillaceae</taxon>
        <taxon>Paenibacillus</taxon>
    </lineage>
</organism>
<dbReference type="Proteomes" id="UP001589776">
    <property type="component" value="Unassembled WGS sequence"/>
</dbReference>
<dbReference type="Pfam" id="PF02386">
    <property type="entry name" value="TrkH"/>
    <property type="match status" value="1"/>
</dbReference>
<evidence type="ECO:0000256" key="6">
    <source>
        <dbReference type="ARBA" id="ARBA00023065"/>
    </source>
</evidence>
<feature type="transmembrane region" description="Helical" evidence="8">
    <location>
        <begin position="195"/>
        <end position="219"/>
    </location>
</feature>
<comment type="caution">
    <text evidence="9">The sequence shown here is derived from an EMBL/GenBank/DDBJ whole genome shotgun (WGS) entry which is preliminary data.</text>
</comment>
<accession>A0ABV6DEI9</accession>
<feature type="transmembrane region" description="Helical" evidence="8">
    <location>
        <begin position="16"/>
        <end position="37"/>
    </location>
</feature>
<dbReference type="RefSeq" id="WP_377467779.1">
    <property type="nucleotide sequence ID" value="NZ_JBHLWN010000008.1"/>
</dbReference>
<feature type="transmembrane region" description="Helical" evidence="8">
    <location>
        <begin position="317"/>
        <end position="336"/>
    </location>
</feature>
<evidence type="ECO:0000256" key="8">
    <source>
        <dbReference type="SAM" id="Phobius"/>
    </source>
</evidence>
<feature type="transmembrane region" description="Helical" evidence="8">
    <location>
        <begin position="163"/>
        <end position="183"/>
    </location>
</feature>
<evidence type="ECO:0000256" key="2">
    <source>
        <dbReference type="ARBA" id="ARBA00022448"/>
    </source>
</evidence>
<feature type="transmembrane region" description="Helical" evidence="8">
    <location>
        <begin position="77"/>
        <end position="101"/>
    </location>
</feature>
<keyword evidence="10" id="KW-1185">Reference proteome</keyword>
<protein>
    <submittedName>
        <fullName evidence="9">TrkH family potassium uptake protein</fullName>
    </submittedName>
</protein>
<keyword evidence="6" id="KW-0406">Ion transport</keyword>
<evidence type="ECO:0000313" key="10">
    <source>
        <dbReference type="Proteomes" id="UP001589776"/>
    </source>
</evidence>
<feature type="transmembrane region" description="Helical" evidence="8">
    <location>
        <begin position="357"/>
        <end position="377"/>
    </location>
</feature>
<keyword evidence="2" id="KW-0813">Transport</keyword>
<reference evidence="9 10" key="1">
    <citation type="submission" date="2024-09" db="EMBL/GenBank/DDBJ databases">
        <authorList>
            <person name="Sun Q."/>
            <person name="Mori K."/>
        </authorList>
    </citation>
    <scope>NUCLEOTIDE SEQUENCE [LARGE SCALE GENOMIC DNA]</scope>
    <source>
        <strain evidence="9 10">CCM 7759</strain>
    </source>
</reference>
<name>A0ABV6DEI9_9BACL</name>
<dbReference type="PANTHER" id="PTHR32024">
    <property type="entry name" value="TRK SYSTEM POTASSIUM UPTAKE PROTEIN TRKG-RELATED"/>
    <property type="match status" value="1"/>
</dbReference>
<sequence>MKRIGLQQHRLKPPQVIVLLYIGCIVVSAVLLSLPIFHRPGVSLSFIDALFTASSAISVTGLSVITISEVFNTGGIILLAVLFQIGGIGIMATGTFLWLMLGQRIGLSQRIQIAADYNLSTLSGIVSLMRKILLLAFTIECIAAVILGTYLRAAGYETNLLAALFHGFFTSVSAFTNAGFDLNNGNSLIKFSGDYFFQTVIMLLIIAGAIGFPVLVEIWDYVRNPAGKTRFSLLAKITTLTFFSLVAAGAVLFYVLERDAFLADKSWHEALFYSLFQSVSTRSGGFATMDIAGLTAPTMMMMAGLMFIGASPMSVGGGIRTTTFFVLIAALRAYMLGYKNVKVFRRELADEDIHRSFMVFFLAMLLIFAAALAFLYFEGFPLNHTIFEITSAFGTTGLSAGITSDVTAPGKIILILCMAIGRIGIVSLLLLLKKDDADEDYRFPKERVMVGQ</sequence>
<evidence type="ECO:0000256" key="4">
    <source>
        <dbReference type="ARBA" id="ARBA00022692"/>
    </source>
</evidence>
<evidence type="ECO:0000313" key="9">
    <source>
        <dbReference type="EMBL" id="MFC0211057.1"/>
    </source>
</evidence>